<evidence type="ECO:0000256" key="1">
    <source>
        <dbReference type="SAM" id="MobiDB-lite"/>
    </source>
</evidence>
<name>D4AKH3_ARTBC</name>
<feature type="compositionally biased region" description="Polar residues" evidence="1">
    <location>
        <begin position="251"/>
        <end position="264"/>
    </location>
</feature>
<dbReference type="Proteomes" id="UP000008866">
    <property type="component" value="Unassembled WGS sequence"/>
</dbReference>
<dbReference type="KEGG" id="abe:ARB_04816"/>
<dbReference type="InterPro" id="IPR024630">
    <property type="entry name" value="Stc1"/>
</dbReference>
<accession>D4AKH3</accession>
<evidence type="ECO:0000313" key="3">
    <source>
        <dbReference type="EMBL" id="EFE35882.1"/>
    </source>
</evidence>
<proteinExistence type="predicted"/>
<reference evidence="4" key="1">
    <citation type="journal article" date="2011" name="Genome Biol.">
        <title>Comparative and functional genomics provide insights into the pathogenicity of dermatophytic fungi.</title>
        <authorList>
            <person name="Burmester A."/>
            <person name="Shelest E."/>
            <person name="Gloeckner G."/>
            <person name="Heddergott C."/>
            <person name="Schindler S."/>
            <person name="Staib P."/>
            <person name="Heidel A."/>
            <person name="Felder M."/>
            <person name="Petzold A."/>
            <person name="Szafranski K."/>
            <person name="Feuermann M."/>
            <person name="Pedruzzi I."/>
            <person name="Priebe S."/>
            <person name="Groth M."/>
            <person name="Winkler R."/>
            <person name="Li W."/>
            <person name="Kniemeyer O."/>
            <person name="Schroeckh V."/>
            <person name="Hertweck C."/>
            <person name="Hube B."/>
            <person name="White T.C."/>
            <person name="Platzer M."/>
            <person name="Guthke R."/>
            <person name="Heitman J."/>
            <person name="Woestemeyer J."/>
            <person name="Zipfel P.F."/>
            <person name="Monod M."/>
            <person name="Brakhage A.A."/>
        </authorList>
    </citation>
    <scope>NUCLEOTIDE SEQUENCE [LARGE SCALE GENOMIC DNA]</scope>
    <source>
        <strain evidence="4">ATCC MYA-4681 / CBS 112371</strain>
    </source>
</reference>
<dbReference type="GeneID" id="9522009"/>
<dbReference type="AlphaFoldDB" id="D4AKH3"/>
<evidence type="ECO:0000313" key="4">
    <source>
        <dbReference type="Proteomes" id="UP000008866"/>
    </source>
</evidence>
<dbReference type="eggNOG" id="ENOG502RP6H">
    <property type="taxonomic scope" value="Eukaryota"/>
</dbReference>
<dbReference type="RefSeq" id="XP_003016527.1">
    <property type="nucleotide sequence ID" value="XM_003016481.1"/>
</dbReference>
<keyword evidence="4" id="KW-1185">Reference proteome</keyword>
<dbReference type="HOGENOM" id="CLU_052193_0_0_1"/>
<sequence length="355" mass="39154">MGKHAFHFKKNTFNYDEYKRKILCKICGKICSASKYSKRQLDELRKAMASNPSVNGLTRPGFAGCRTCISHQTVELTCCICDKTKSLEYFSKNQRSPPDTAYIQRCTNCVQSHLDAEPIAEVLKEMEEGEGGYDPATAPETDVKEITHFQNLSVNENTRPRIPVERQQVAKVKPRSGIPDSEDDVSFGGVWVEQQRDGNGNSTAQDGAKKGGELTASNNKGAGQSRKTARKTATPAENSAAEKSTAEKSTGEMSTPTSGVWNITTKERRAATPRKHSNFAKVPVSKGLSLAIPLHHTMTYSVFLCFLQTLTNEHHIQGVRVPKDEAPTQRLPEPTGPTIDFDDDSDDECGIEAWI</sequence>
<protein>
    <recommendedName>
        <fullName evidence="2">Stc1 domain-containing protein</fullName>
    </recommendedName>
</protein>
<organism evidence="3 4">
    <name type="scientific">Arthroderma benhamiae (strain ATCC MYA-4681 / CBS 112371)</name>
    <name type="common">Trichophyton mentagrophytes</name>
    <dbReference type="NCBI Taxonomy" id="663331"/>
    <lineage>
        <taxon>Eukaryota</taxon>
        <taxon>Fungi</taxon>
        <taxon>Dikarya</taxon>
        <taxon>Ascomycota</taxon>
        <taxon>Pezizomycotina</taxon>
        <taxon>Eurotiomycetes</taxon>
        <taxon>Eurotiomycetidae</taxon>
        <taxon>Onygenales</taxon>
        <taxon>Arthrodermataceae</taxon>
        <taxon>Trichophyton</taxon>
    </lineage>
</organism>
<evidence type="ECO:0000259" key="2">
    <source>
        <dbReference type="Pfam" id="PF12898"/>
    </source>
</evidence>
<dbReference type="Pfam" id="PF12898">
    <property type="entry name" value="Stc1"/>
    <property type="match status" value="1"/>
</dbReference>
<dbReference type="EMBL" id="ABSU01000002">
    <property type="protein sequence ID" value="EFE35882.1"/>
    <property type="molecule type" value="Genomic_DNA"/>
</dbReference>
<feature type="compositionally biased region" description="Polar residues" evidence="1">
    <location>
        <begin position="215"/>
        <end position="226"/>
    </location>
</feature>
<comment type="caution">
    <text evidence="3">The sequence shown here is derived from an EMBL/GenBank/DDBJ whole genome shotgun (WGS) entry which is preliminary data.</text>
</comment>
<feature type="region of interest" description="Disordered" evidence="1">
    <location>
        <begin position="152"/>
        <end position="275"/>
    </location>
</feature>
<gene>
    <name evidence="3" type="ORF">ARB_04816</name>
</gene>
<feature type="domain" description="Stc1" evidence="2">
    <location>
        <begin position="24"/>
        <end position="110"/>
    </location>
</feature>